<reference evidence="2" key="1">
    <citation type="submission" date="2015-08" db="EMBL/GenBank/DDBJ databases">
        <title>Complete DNA Sequence of Pseudomonas syringae pv. actinidiae, the Causal Agent of Kiwifruit Canker Disease.</title>
        <authorList>
            <person name="Rikkerink E.H.A."/>
            <person name="Fineran P.C."/>
        </authorList>
    </citation>
    <scope>NUCLEOTIDE SEQUENCE</scope>
    <source>
        <strain evidence="2">DSM 13666</strain>
    </source>
</reference>
<dbReference type="RefSeq" id="WP_010898265.1">
    <property type="nucleotide sequence ID" value="NZ_CP040441.1"/>
</dbReference>
<keyword evidence="1" id="KW-1133">Transmembrane helix</keyword>
<dbReference type="EMBL" id="LILD01000001">
    <property type="protein sequence ID" value="KOO39025.1"/>
    <property type="molecule type" value="Genomic_DNA"/>
</dbReference>
<name>A0A0M0KJS3_ALKHA</name>
<feature type="transmembrane region" description="Helical" evidence="1">
    <location>
        <begin position="178"/>
        <end position="198"/>
    </location>
</feature>
<dbReference type="GeneID" id="87597659"/>
<comment type="caution">
    <text evidence="2">The sequence shown here is derived from an EMBL/GenBank/DDBJ whole genome shotgun (WGS) entry which is preliminary data.</text>
</comment>
<gene>
    <name evidence="2" type="ORF">AMD02_09250</name>
</gene>
<dbReference type="InterPro" id="IPR006938">
    <property type="entry name" value="DUF624"/>
</dbReference>
<feature type="transmembrane region" description="Helical" evidence="1">
    <location>
        <begin position="20"/>
        <end position="43"/>
    </location>
</feature>
<dbReference type="Pfam" id="PF04854">
    <property type="entry name" value="DUF624"/>
    <property type="match status" value="1"/>
</dbReference>
<proteinExistence type="predicted"/>
<keyword evidence="1" id="KW-0472">Membrane</keyword>
<protein>
    <recommendedName>
        <fullName evidence="3">Membrane protein YesL</fullName>
    </recommendedName>
</protein>
<feature type="transmembrane region" description="Helical" evidence="1">
    <location>
        <begin position="147"/>
        <end position="172"/>
    </location>
</feature>
<dbReference type="AlphaFoldDB" id="A0A0M0KJS3"/>
<dbReference type="OMA" id="FGWAPST"/>
<evidence type="ECO:0000313" key="2">
    <source>
        <dbReference type="EMBL" id="KOO39025.1"/>
    </source>
</evidence>
<dbReference type="PATRIC" id="fig|136160.3.peg.2206"/>
<feature type="transmembrane region" description="Helical" evidence="1">
    <location>
        <begin position="75"/>
        <end position="94"/>
    </location>
</feature>
<accession>A0A0M0KJS3</accession>
<organism evidence="2">
    <name type="scientific">Halalkalibacterium halodurans</name>
    <name type="common">Bacillus halodurans</name>
    <dbReference type="NCBI Taxonomy" id="86665"/>
    <lineage>
        <taxon>Bacteria</taxon>
        <taxon>Bacillati</taxon>
        <taxon>Bacillota</taxon>
        <taxon>Bacilli</taxon>
        <taxon>Bacillales</taxon>
        <taxon>Bacillaceae</taxon>
        <taxon>Halalkalibacterium (ex Joshi et al. 2022)</taxon>
    </lineage>
</organism>
<sequence>MQPGWMSSRFYQTCDWIWKLAYINLLWLSGTLLGLVVLGFLPATTAMFTVLRKWFTGNPDVAITRTFFQAYKNEFLKINLLGAVLLLGAYILYFNYMYLGTVEGTVHMVLSLGWYAFLILYIITLFYIIPAYVHYNLKLFQYIKTALIIGFVNPLALVTLAISIGLLGYLLYLVPGLIPFFGPSTFALIVMWCANMSFNRVEKKKEKLELAGQN</sequence>
<feature type="transmembrane region" description="Helical" evidence="1">
    <location>
        <begin position="114"/>
        <end position="135"/>
    </location>
</feature>
<keyword evidence="1" id="KW-0812">Transmembrane</keyword>
<evidence type="ECO:0000256" key="1">
    <source>
        <dbReference type="SAM" id="Phobius"/>
    </source>
</evidence>
<evidence type="ECO:0008006" key="3">
    <source>
        <dbReference type="Google" id="ProtNLM"/>
    </source>
</evidence>